<comment type="caution">
    <text evidence="2">The sequence shown here is derived from an EMBL/GenBank/DDBJ whole genome shotgun (WGS) entry which is preliminary data.</text>
</comment>
<dbReference type="PANTHER" id="PTHR31027:SF2">
    <property type="entry name" value="LEBERCILIN DOMAIN-CONTAINING PROTEIN"/>
    <property type="match status" value="1"/>
</dbReference>
<dbReference type="RefSeq" id="XP_062722382.1">
    <property type="nucleotide sequence ID" value="XM_062861941.1"/>
</dbReference>
<evidence type="ECO:0000313" key="2">
    <source>
        <dbReference type="EMBL" id="KAK3306602.1"/>
    </source>
</evidence>
<dbReference type="GO" id="GO:0003729">
    <property type="term" value="F:mRNA binding"/>
    <property type="evidence" value="ECO:0007669"/>
    <property type="project" value="TreeGrafter"/>
</dbReference>
<feature type="region of interest" description="Disordered" evidence="1">
    <location>
        <begin position="262"/>
        <end position="282"/>
    </location>
</feature>
<dbReference type="GO" id="GO:0005783">
    <property type="term" value="C:endoplasmic reticulum"/>
    <property type="evidence" value="ECO:0007669"/>
    <property type="project" value="TreeGrafter"/>
</dbReference>
<dbReference type="GO" id="GO:0008298">
    <property type="term" value="P:intracellular mRNA localization"/>
    <property type="evidence" value="ECO:0007669"/>
    <property type="project" value="TreeGrafter"/>
</dbReference>
<reference evidence="2" key="2">
    <citation type="submission" date="2023-06" db="EMBL/GenBank/DDBJ databases">
        <authorList>
            <consortium name="Lawrence Berkeley National Laboratory"/>
            <person name="Mondo S.J."/>
            <person name="Hensen N."/>
            <person name="Bonometti L."/>
            <person name="Westerberg I."/>
            <person name="Brannstrom I.O."/>
            <person name="Guillou S."/>
            <person name="Cros-Aarteil S."/>
            <person name="Calhoun S."/>
            <person name="Haridas S."/>
            <person name="Kuo A."/>
            <person name="Pangilinan J."/>
            <person name="Riley R."/>
            <person name="Labutti K."/>
            <person name="Andreopoulos B."/>
            <person name="Lipzen A."/>
            <person name="Chen C."/>
            <person name="Yanf M."/>
            <person name="Daum C."/>
            <person name="Ng V."/>
            <person name="Clum A."/>
            <person name="Steindorff A."/>
            <person name="Ohm R."/>
            <person name="Martin F."/>
            <person name="Silar P."/>
            <person name="Natvig D."/>
            <person name="Lalanne C."/>
            <person name="Gautier V."/>
            <person name="Ament-Velasquez S.L."/>
            <person name="Kruys A."/>
            <person name="Hutchinson M.I."/>
            <person name="Powell A.J."/>
            <person name="Barry K."/>
            <person name="Miller A.N."/>
            <person name="Grigoriev I.V."/>
            <person name="Debuchy R."/>
            <person name="Gladieux P."/>
            <person name="Thoren M.H."/>
            <person name="Johannesson H."/>
        </authorList>
    </citation>
    <scope>NUCLEOTIDE SEQUENCE</scope>
    <source>
        <strain evidence="2">CBS 333.67</strain>
    </source>
</reference>
<feature type="compositionally biased region" description="Low complexity" evidence="1">
    <location>
        <begin position="1"/>
        <end position="23"/>
    </location>
</feature>
<dbReference type="Gene3D" id="1.10.287.1490">
    <property type="match status" value="1"/>
</dbReference>
<evidence type="ECO:0008006" key="4">
    <source>
        <dbReference type="Google" id="ProtNLM"/>
    </source>
</evidence>
<dbReference type="AlphaFoldDB" id="A0AAJ0M2H9"/>
<dbReference type="EMBL" id="JAUDZG010000003">
    <property type="protein sequence ID" value="KAK3306602.1"/>
    <property type="molecule type" value="Genomic_DNA"/>
</dbReference>
<reference evidence="2" key="1">
    <citation type="journal article" date="2023" name="Mol. Phylogenet. Evol.">
        <title>Genome-scale phylogeny and comparative genomics of the fungal order Sordariales.</title>
        <authorList>
            <person name="Hensen N."/>
            <person name="Bonometti L."/>
            <person name="Westerberg I."/>
            <person name="Brannstrom I.O."/>
            <person name="Guillou S."/>
            <person name="Cros-Aarteil S."/>
            <person name="Calhoun S."/>
            <person name="Haridas S."/>
            <person name="Kuo A."/>
            <person name="Mondo S."/>
            <person name="Pangilinan J."/>
            <person name="Riley R."/>
            <person name="LaButti K."/>
            <person name="Andreopoulos B."/>
            <person name="Lipzen A."/>
            <person name="Chen C."/>
            <person name="Yan M."/>
            <person name="Daum C."/>
            <person name="Ng V."/>
            <person name="Clum A."/>
            <person name="Steindorff A."/>
            <person name="Ohm R.A."/>
            <person name="Martin F."/>
            <person name="Silar P."/>
            <person name="Natvig D.O."/>
            <person name="Lalanne C."/>
            <person name="Gautier V."/>
            <person name="Ament-Velasquez S.L."/>
            <person name="Kruys A."/>
            <person name="Hutchinson M.I."/>
            <person name="Powell A.J."/>
            <person name="Barry K."/>
            <person name="Miller A.N."/>
            <person name="Grigoriev I.V."/>
            <person name="Debuchy R."/>
            <person name="Gladieux P."/>
            <person name="Hiltunen Thoren M."/>
            <person name="Johannesson H."/>
        </authorList>
    </citation>
    <scope>NUCLEOTIDE SEQUENCE</scope>
    <source>
        <strain evidence="2">CBS 333.67</strain>
    </source>
</reference>
<protein>
    <recommendedName>
        <fullName evidence="4">Nuclear segregation protein</fullName>
    </recommendedName>
</protein>
<feature type="compositionally biased region" description="Basic and acidic residues" evidence="1">
    <location>
        <begin position="430"/>
        <end position="452"/>
    </location>
</feature>
<dbReference type="GO" id="GO:0042175">
    <property type="term" value="C:nuclear outer membrane-endoplasmic reticulum membrane network"/>
    <property type="evidence" value="ECO:0007669"/>
    <property type="project" value="TreeGrafter"/>
</dbReference>
<keyword evidence="3" id="KW-1185">Reference proteome</keyword>
<feature type="compositionally biased region" description="Low complexity" evidence="1">
    <location>
        <begin position="455"/>
        <end position="466"/>
    </location>
</feature>
<evidence type="ECO:0000256" key="1">
    <source>
        <dbReference type="SAM" id="MobiDB-lite"/>
    </source>
</evidence>
<dbReference type="PANTHER" id="PTHR31027">
    <property type="entry name" value="NUCLEAR SEGREGATION PROTEIN BFR1"/>
    <property type="match status" value="1"/>
</dbReference>
<feature type="region of interest" description="Disordered" evidence="1">
    <location>
        <begin position="1"/>
        <end position="29"/>
    </location>
</feature>
<accession>A0AAJ0M2H9</accession>
<sequence>MATDSTAPASAAASAVPAPATKPVKPDEEAFKKELAKLEKEHKEAMDKYNAVRAKIELAVPNKDKESENPTQKRRQELIAEANEIRKKQAGGKASRTSKMEQIKRLDDQLKSRIAEQKAARAKVPYKSVEEIDQKIERLEREVGSGQMKLVDEKKALTEVSSLRKLRKNFSQFDDSQKAIDQLKNQIKEIKDSMEDPESKALSERYSKVQAELDAIKAEQDEVYKNLSALRKERDELRAKQQATYQAVKQLKDTYHTQRKAARAWELQQREKRREREQAERERIAKERKMERAKAMLDEASLPAYTEELRRASSLLRFLDPSYTEEATPLVADKGLAATAQRKVDASAFQGMRALRKEDRVEEYLPAVSKKGKKGKKSPAAAETPAAGKYSCPPSVIEDCAFIGVEPPMSATEVPAVAEKVKAKIAHWKADQEEQTKKNVEKAKKEIERLEAEEAASAPAEGSGASTPAKGVNGKEADQPVVEAAEQVLETPKEVAATA</sequence>
<dbReference type="Proteomes" id="UP001273166">
    <property type="component" value="Unassembled WGS sequence"/>
</dbReference>
<feature type="region of interest" description="Disordered" evidence="1">
    <location>
        <begin position="366"/>
        <end position="391"/>
    </location>
</feature>
<name>A0AAJ0M2H9_9PEZI</name>
<dbReference type="GO" id="GO:1990904">
    <property type="term" value="C:ribonucleoprotein complex"/>
    <property type="evidence" value="ECO:0007669"/>
    <property type="project" value="TreeGrafter"/>
</dbReference>
<dbReference type="InterPro" id="IPR039604">
    <property type="entry name" value="Bfr1"/>
</dbReference>
<gene>
    <name evidence="2" type="ORF">B0T15DRAFT_146652</name>
</gene>
<proteinExistence type="predicted"/>
<feature type="region of interest" description="Disordered" evidence="1">
    <location>
        <begin position="59"/>
        <end position="102"/>
    </location>
</feature>
<organism evidence="2 3">
    <name type="scientific">Chaetomium strumarium</name>
    <dbReference type="NCBI Taxonomy" id="1170767"/>
    <lineage>
        <taxon>Eukaryota</taxon>
        <taxon>Fungi</taxon>
        <taxon>Dikarya</taxon>
        <taxon>Ascomycota</taxon>
        <taxon>Pezizomycotina</taxon>
        <taxon>Sordariomycetes</taxon>
        <taxon>Sordariomycetidae</taxon>
        <taxon>Sordariales</taxon>
        <taxon>Chaetomiaceae</taxon>
        <taxon>Chaetomium</taxon>
    </lineage>
</organism>
<feature type="region of interest" description="Disordered" evidence="1">
    <location>
        <begin position="430"/>
        <end position="499"/>
    </location>
</feature>
<dbReference type="GeneID" id="87880770"/>
<evidence type="ECO:0000313" key="3">
    <source>
        <dbReference type="Proteomes" id="UP001273166"/>
    </source>
</evidence>
<feature type="compositionally biased region" description="Basic and acidic residues" evidence="1">
    <location>
        <begin position="74"/>
        <end position="87"/>
    </location>
</feature>
<feature type="compositionally biased region" description="Basic and acidic residues" evidence="1">
    <location>
        <begin position="268"/>
        <end position="282"/>
    </location>
</feature>